<evidence type="ECO:0000256" key="1">
    <source>
        <dbReference type="SAM" id="SignalP"/>
    </source>
</evidence>
<accession>A0ABY6BP66</accession>
<reference evidence="2" key="1">
    <citation type="submission" date="2022-09" db="EMBL/GenBank/DDBJ databases">
        <title>Tahibacter sp. nov., isolated from a fresh water.</title>
        <authorList>
            <person name="Baek J.H."/>
            <person name="Lee J.K."/>
            <person name="Kim J.M."/>
            <person name="Jeon C.O."/>
        </authorList>
    </citation>
    <scope>NUCLEOTIDE SEQUENCE</scope>
    <source>
        <strain evidence="2">W38</strain>
    </source>
</reference>
<organism evidence="2 3">
    <name type="scientific">Tahibacter amnicola</name>
    <dbReference type="NCBI Taxonomy" id="2976241"/>
    <lineage>
        <taxon>Bacteria</taxon>
        <taxon>Pseudomonadati</taxon>
        <taxon>Pseudomonadota</taxon>
        <taxon>Gammaproteobacteria</taxon>
        <taxon>Lysobacterales</taxon>
        <taxon>Rhodanobacteraceae</taxon>
        <taxon>Tahibacter</taxon>
    </lineage>
</organism>
<sequence>MFTMQKVLATLILAVCSAATANAAPVLTEGMQAGKAVHDAAQAALRSFGAEVGRGNGLPPNFPLAVADISDVNRATIGVGYEELHADPHAIMAGQSLQKSARASSMWRFTVMVDDRAVGMITMVNDKGQWRVRSIGAAALANEVNAVAQSAGKDAQLRVIRVLQATSDFVEVSSAAQKSRLVPLASARKTLGLSQALVAPNTSAVEEAEFAQSLRDTIARNLAQ</sequence>
<dbReference type="Proteomes" id="UP001064632">
    <property type="component" value="Chromosome"/>
</dbReference>
<gene>
    <name evidence="2" type="ORF">N4264_11350</name>
</gene>
<feature type="chain" id="PRO_5046565329" evidence="1">
    <location>
        <begin position="24"/>
        <end position="224"/>
    </location>
</feature>
<feature type="signal peptide" evidence="1">
    <location>
        <begin position="1"/>
        <end position="23"/>
    </location>
</feature>
<protein>
    <submittedName>
        <fullName evidence="2">Uncharacterized protein</fullName>
    </submittedName>
</protein>
<dbReference type="EMBL" id="CP104694">
    <property type="protein sequence ID" value="UXI70195.1"/>
    <property type="molecule type" value="Genomic_DNA"/>
</dbReference>
<proteinExistence type="predicted"/>
<evidence type="ECO:0000313" key="2">
    <source>
        <dbReference type="EMBL" id="UXI70195.1"/>
    </source>
</evidence>
<keyword evidence="3" id="KW-1185">Reference proteome</keyword>
<evidence type="ECO:0000313" key="3">
    <source>
        <dbReference type="Proteomes" id="UP001064632"/>
    </source>
</evidence>
<name>A0ABY6BP66_9GAMM</name>
<dbReference type="RefSeq" id="WP_261697146.1">
    <property type="nucleotide sequence ID" value="NZ_CP104694.1"/>
</dbReference>
<keyword evidence="1" id="KW-0732">Signal</keyword>